<comment type="caution">
    <text evidence="5">The sequence shown here is derived from an EMBL/GenBank/DDBJ whole genome shotgun (WGS) entry which is preliminary data.</text>
</comment>
<dbReference type="InterPro" id="IPR036388">
    <property type="entry name" value="WH-like_DNA-bd_sf"/>
</dbReference>
<dbReference type="PANTHER" id="PTHR44688">
    <property type="entry name" value="DNA-BINDING TRANSCRIPTIONAL ACTIVATOR DEVR_DOSR"/>
    <property type="match status" value="1"/>
</dbReference>
<evidence type="ECO:0000256" key="2">
    <source>
        <dbReference type="ARBA" id="ARBA00023125"/>
    </source>
</evidence>
<name>A0A1S1WSM3_9NEIS</name>
<keyword evidence="3" id="KW-0804">Transcription</keyword>
<reference evidence="5 6" key="1">
    <citation type="submission" date="2016-09" db="EMBL/GenBank/DDBJ databases">
        <title>Chromobacterium muskegensis sp. nov., an insecticidal bacterium isolated from Sphagnum bogs.</title>
        <authorList>
            <person name="Sparks M.E."/>
            <person name="Blackburn M.B."/>
            <person name="Gundersen-Rindal D.E."/>
            <person name="Mitchell A."/>
            <person name="Farrar R."/>
            <person name="Kuhar D."/>
        </authorList>
    </citation>
    <scope>NUCLEOTIDE SEQUENCE [LARGE SCALE GENOMIC DNA]</scope>
    <source>
        <strain evidence="5 6">37-2</strain>
    </source>
</reference>
<dbReference type="AlphaFoldDB" id="A0A1S1WSM3"/>
<organism evidence="5 6">
    <name type="scientific">Chromobacterium sphagni</name>
    <dbReference type="NCBI Taxonomy" id="1903179"/>
    <lineage>
        <taxon>Bacteria</taxon>
        <taxon>Pseudomonadati</taxon>
        <taxon>Pseudomonadota</taxon>
        <taxon>Betaproteobacteria</taxon>
        <taxon>Neisseriales</taxon>
        <taxon>Chromobacteriaceae</taxon>
        <taxon>Chromobacterium</taxon>
    </lineage>
</organism>
<keyword evidence="2" id="KW-0238">DNA-binding</keyword>
<dbReference type="Proteomes" id="UP000180088">
    <property type="component" value="Unassembled WGS sequence"/>
</dbReference>
<dbReference type="GO" id="GO:0006355">
    <property type="term" value="P:regulation of DNA-templated transcription"/>
    <property type="evidence" value="ECO:0007669"/>
    <property type="project" value="InterPro"/>
</dbReference>
<dbReference type="CDD" id="cd06170">
    <property type="entry name" value="LuxR_C_like"/>
    <property type="match status" value="1"/>
</dbReference>
<evidence type="ECO:0000256" key="3">
    <source>
        <dbReference type="ARBA" id="ARBA00023163"/>
    </source>
</evidence>
<dbReference type="Gene3D" id="1.10.10.10">
    <property type="entry name" value="Winged helix-like DNA-binding domain superfamily/Winged helix DNA-binding domain"/>
    <property type="match status" value="1"/>
</dbReference>
<evidence type="ECO:0000313" key="6">
    <source>
        <dbReference type="Proteomes" id="UP000180088"/>
    </source>
</evidence>
<accession>A0A1S1WSM3</accession>
<keyword evidence="1" id="KW-0805">Transcription regulation</keyword>
<dbReference type="STRING" id="1903179.BI347_20750"/>
<protein>
    <recommendedName>
        <fullName evidence="4">HTH luxR-type domain-containing protein</fullName>
    </recommendedName>
</protein>
<dbReference type="InterPro" id="IPR000792">
    <property type="entry name" value="Tscrpt_reg_LuxR_C"/>
</dbReference>
<dbReference type="PRINTS" id="PR00038">
    <property type="entry name" value="HTHLUXR"/>
</dbReference>
<gene>
    <name evidence="5" type="ORF">BI347_20750</name>
</gene>
<sequence>MPFPVSALVHQFLEQADERDMLSLLSMLEKIARQDVPLHMRAGMAVDLRELLADAALRDSVQARQLGQLSDSEVSVVLLIAAGKSHRRAAEMLDISERTIRAHIENSMKKLGLKPAAGDKRLDARLLIAHIFLPDVMQRISD</sequence>
<dbReference type="SUPFAM" id="SSF46894">
    <property type="entry name" value="C-terminal effector domain of the bipartite response regulators"/>
    <property type="match status" value="1"/>
</dbReference>
<dbReference type="EMBL" id="MKCS01000004">
    <property type="protein sequence ID" value="OHX10231.1"/>
    <property type="molecule type" value="Genomic_DNA"/>
</dbReference>
<evidence type="ECO:0000259" key="4">
    <source>
        <dbReference type="SMART" id="SM00421"/>
    </source>
</evidence>
<dbReference type="Pfam" id="PF00196">
    <property type="entry name" value="GerE"/>
    <property type="match status" value="1"/>
</dbReference>
<dbReference type="SMART" id="SM00421">
    <property type="entry name" value="HTH_LUXR"/>
    <property type="match status" value="1"/>
</dbReference>
<proteinExistence type="predicted"/>
<evidence type="ECO:0000313" key="5">
    <source>
        <dbReference type="EMBL" id="OHX10231.1"/>
    </source>
</evidence>
<dbReference type="GO" id="GO:0003677">
    <property type="term" value="F:DNA binding"/>
    <property type="evidence" value="ECO:0007669"/>
    <property type="project" value="UniProtKB-KW"/>
</dbReference>
<evidence type="ECO:0000256" key="1">
    <source>
        <dbReference type="ARBA" id="ARBA00023015"/>
    </source>
</evidence>
<feature type="domain" description="HTH luxR-type" evidence="4">
    <location>
        <begin position="66"/>
        <end position="128"/>
    </location>
</feature>
<dbReference type="InterPro" id="IPR016032">
    <property type="entry name" value="Sig_transdc_resp-reg_C-effctor"/>
</dbReference>
<dbReference type="PANTHER" id="PTHR44688:SF16">
    <property type="entry name" value="DNA-BINDING TRANSCRIPTIONAL ACTIVATOR DEVR_DOSR"/>
    <property type="match status" value="1"/>
</dbReference>